<name>A0A8J3IQC0_9CHLR</name>
<evidence type="ECO:0000256" key="1">
    <source>
        <dbReference type="ARBA" id="ARBA00001946"/>
    </source>
</evidence>
<comment type="cofactor">
    <cofactor evidence="1">
        <name>Mg(2+)</name>
        <dbReference type="ChEBI" id="CHEBI:18420"/>
    </cofactor>
</comment>
<dbReference type="SMART" id="SM00046">
    <property type="entry name" value="DAGKc"/>
    <property type="match status" value="1"/>
</dbReference>
<reference evidence="10" key="1">
    <citation type="submission" date="2020-10" db="EMBL/GenBank/DDBJ databases">
        <title>Taxonomic study of unclassified bacteria belonging to the class Ktedonobacteria.</title>
        <authorList>
            <person name="Yabe S."/>
            <person name="Wang C.M."/>
            <person name="Zheng Y."/>
            <person name="Sakai Y."/>
            <person name="Cavaletti L."/>
            <person name="Monciardini P."/>
            <person name="Donadio S."/>
        </authorList>
    </citation>
    <scope>NUCLEOTIDE SEQUENCE</scope>
    <source>
        <strain evidence="10">ID150040</strain>
    </source>
</reference>
<accession>A0A8J3IQC0</accession>
<dbReference type="Gene3D" id="2.60.200.40">
    <property type="match status" value="1"/>
</dbReference>
<comment type="similarity">
    <text evidence="2">Belongs to the diacylglycerol/lipid kinase family.</text>
</comment>
<dbReference type="SUPFAM" id="SSF111331">
    <property type="entry name" value="NAD kinase/diacylglycerol kinase-like"/>
    <property type="match status" value="1"/>
</dbReference>
<dbReference type="Gene3D" id="3.40.50.10330">
    <property type="entry name" value="Probable inorganic polyphosphate/atp-NAD kinase, domain 1"/>
    <property type="match status" value="1"/>
</dbReference>
<keyword evidence="7" id="KW-0443">Lipid metabolism</keyword>
<dbReference type="GO" id="GO:0016301">
    <property type="term" value="F:kinase activity"/>
    <property type="evidence" value="ECO:0007669"/>
    <property type="project" value="UniProtKB-KW"/>
</dbReference>
<proteinExistence type="inferred from homology"/>
<dbReference type="Pfam" id="PF19279">
    <property type="entry name" value="YegS_C"/>
    <property type="match status" value="1"/>
</dbReference>
<evidence type="ECO:0000256" key="3">
    <source>
        <dbReference type="ARBA" id="ARBA00022679"/>
    </source>
</evidence>
<evidence type="ECO:0000256" key="8">
    <source>
        <dbReference type="ARBA" id="ARBA00023264"/>
    </source>
</evidence>
<keyword evidence="3" id="KW-0808">Transferase</keyword>
<dbReference type="InterPro" id="IPR001206">
    <property type="entry name" value="Diacylglycerol_kinase_cat_dom"/>
</dbReference>
<evidence type="ECO:0000259" key="9">
    <source>
        <dbReference type="PROSITE" id="PS50146"/>
    </source>
</evidence>
<dbReference type="AlphaFoldDB" id="A0A8J3IQC0"/>
<evidence type="ECO:0000256" key="5">
    <source>
        <dbReference type="ARBA" id="ARBA00022777"/>
    </source>
</evidence>
<evidence type="ECO:0000256" key="4">
    <source>
        <dbReference type="ARBA" id="ARBA00022741"/>
    </source>
</evidence>
<organism evidence="10 11">
    <name type="scientific">Reticulibacter mediterranei</name>
    <dbReference type="NCBI Taxonomy" id="2778369"/>
    <lineage>
        <taxon>Bacteria</taxon>
        <taxon>Bacillati</taxon>
        <taxon>Chloroflexota</taxon>
        <taxon>Ktedonobacteria</taxon>
        <taxon>Ktedonobacterales</taxon>
        <taxon>Reticulibacteraceae</taxon>
        <taxon>Reticulibacter</taxon>
    </lineage>
</organism>
<evidence type="ECO:0000256" key="7">
    <source>
        <dbReference type="ARBA" id="ARBA00023209"/>
    </source>
</evidence>
<keyword evidence="11" id="KW-1185">Reference proteome</keyword>
<dbReference type="RefSeq" id="WP_220206624.1">
    <property type="nucleotide sequence ID" value="NZ_BNJK01000001.1"/>
</dbReference>
<keyword evidence="5 10" id="KW-0418">Kinase</keyword>
<dbReference type="Pfam" id="PF00781">
    <property type="entry name" value="DAGK_cat"/>
    <property type="match status" value="1"/>
</dbReference>
<keyword evidence="4" id="KW-0547">Nucleotide-binding</keyword>
<dbReference type="EMBL" id="BNJK01000001">
    <property type="protein sequence ID" value="GHO95974.1"/>
    <property type="molecule type" value="Genomic_DNA"/>
</dbReference>
<dbReference type="InterPro" id="IPR017438">
    <property type="entry name" value="ATP-NAD_kinase_N"/>
</dbReference>
<dbReference type="InterPro" id="IPR016064">
    <property type="entry name" value="NAD/diacylglycerol_kinase_sf"/>
</dbReference>
<dbReference type="PROSITE" id="PS50146">
    <property type="entry name" value="DAGK"/>
    <property type="match status" value="1"/>
</dbReference>
<dbReference type="PANTHER" id="PTHR12358">
    <property type="entry name" value="SPHINGOSINE KINASE"/>
    <property type="match status" value="1"/>
</dbReference>
<evidence type="ECO:0000256" key="2">
    <source>
        <dbReference type="ARBA" id="ARBA00005983"/>
    </source>
</evidence>
<keyword evidence="6" id="KW-0067">ATP-binding</keyword>
<keyword evidence="7" id="KW-0444">Lipid biosynthesis</keyword>
<comment type="caution">
    <text evidence="10">The sequence shown here is derived from an EMBL/GenBank/DDBJ whole genome shotgun (WGS) entry which is preliminary data.</text>
</comment>
<evidence type="ECO:0000313" key="11">
    <source>
        <dbReference type="Proteomes" id="UP000597444"/>
    </source>
</evidence>
<dbReference type="GO" id="GO:0005524">
    <property type="term" value="F:ATP binding"/>
    <property type="evidence" value="ECO:0007669"/>
    <property type="project" value="UniProtKB-KW"/>
</dbReference>
<dbReference type="PANTHER" id="PTHR12358:SF54">
    <property type="entry name" value="SPHINGOSINE KINASE RELATED PROTEIN"/>
    <property type="match status" value="1"/>
</dbReference>
<gene>
    <name evidence="10" type="ORF">KSF_060220</name>
</gene>
<sequence length="373" mass="40583">MEEKKSHHHKALIVHSPHSGRSNELGLALDYLQQEDISIVEVLAINDLDGLPEQGQHWMHAGIDLIVAAGGDGLVGGVITHIAESNLPLGILPLGTANDTARSLSIPQDIRLAAKNIMHGRQQLIDIGVAQPAEQAPHAASGKRAPSLNPQTARPKQGYFAHALTVGLNVQFAHLATSIATRQRYGRLTYPLTALEVLKNHTVLDVELRFEGLVMQSGVAPMQPNDAIPPLRCRALQVAVINAPIFGGAWQLTIPGASLHDRLLDILVIEDIDRATLATAITHFLSHQEQQPSDLDLLQARYPLLHTAELTGIPGLHHLRVRGVTIITQNDPQDVTLDGEIRGQTPIYTSMAKQCLKVIVPLHHNTISNEKWP</sequence>
<evidence type="ECO:0000256" key="6">
    <source>
        <dbReference type="ARBA" id="ARBA00022840"/>
    </source>
</evidence>
<feature type="domain" description="DAGKc" evidence="9">
    <location>
        <begin position="6"/>
        <end position="134"/>
    </location>
</feature>
<dbReference type="Proteomes" id="UP000597444">
    <property type="component" value="Unassembled WGS sequence"/>
</dbReference>
<dbReference type="GO" id="GO:0008654">
    <property type="term" value="P:phospholipid biosynthetic process"/>
    <property type="evidence" value="ECO:0007669"/>
    <property type="project" value="UniProtKB-KW"/>
</dbReference>
<dbReference type="InterPro" id="IPR050187">
    <property type="entry name" value="Lipid_Phosphate_FormReg"/>
</dbReference>
<keyword evidence="8" id="KW-1208">Phospholipid metabolism</keyword>
<protein>
    <submittedName>
        <fullName evidence="10">Lipid kinase</fullName>
    </submittedName>
</protein>
<evidence type="ECO:0000313" key="10">
    <source>
        <dbReference type="EMBL" id="GHO95974.1"/>
    </source>
</evidence>
<dbReference type="InterPro" id="IPR045540">
    <property type="entry name" value="YegS/DAGK_C"/>
</dbReference>
<keyword evidence="7" id="KW-0594">Phospholipid biosynthesis</keyword>